<gene>
    <name evidence="1" type="ORF">MM171A02529_0007</name>
</gene>
<organism evidence="1">
    <name type="scientific">viral metagenome</name>
    <dbReference type="NCBI Taxonomy" id="1070528"/>
    <lineage>
        <taxon>unclassified sequences</taxon>
        <taxon>metagenomes</taxon>
        <taxon>organismal metagenomes</taxon>
    </lineage>
</organism>
<name>A0A6M3X7P3_9ZZZZ</name>
<protein>
    <submittedName>
        <fullName evidence="1">Uncharacterized protein</fullName>
    </submittedName>
</protein>
<sequence>MKRYVFQATDAECNLIQVDHSPVSIIPEAVWFLLETGPRKAFSIKEEDDTHYGIVIGNNPKEAVLSVMKTLELHNTIYQEVPQNVHDN</sequence>
<proteinExistence type="predicted"/>
<accession>A0A6M3X7P3</accession>
<evidence type="ECO:0000313" key="1">
    <source>
        <dbReference type="EMBL" id="QJH92695.1"/>
    </source>
</evidence>
<dbReference type="AlphaFoldDB" id="A0A6M3X7P3"/>
<reference evidence="1" key="1">
    <citation type="submission" date="2020-03" db="EMBL/GenBank/DDBJ databases">
        <title>The deep terrestrial virosphere.</title>
        <authorList>
            <person name="Holmfeldt K."/>
            <person name="Nilsson E."/>
            <person name="Simone D."/>
            <person name="Lopez-Fernandez M."/>
            <person name="Wu X."/>
            <person name="de Brujin I."/>
            <person name="Lundin D."/>
            <person name="Andersson A."/>
            <person name="Bertilsson S."/>
            <person name="Dopson M."/>
        </authorList>
    </citation>
    <scope>NUCLEOTIDE SEQUENCE</scope>
    <source>
        <strain evidence="1">MM171A02529</strain>
    </source>
</reference>
<dbReference type="EMBL" id="MT143912">
    <property type="protein sequence ID" value="QJH92695.1"/>
    <property type="molecule type" value="Genomic_DNA"/>
</dbReference>